<evidence type="ECO:0000313" key="2">
    <source>
        <dbReference type="EMBL" id="XDQ70334.1"/>
    </source>
</evidence>
<organism evidence="2">
    <name type="scientific">Streptomyces sp. R44</name>
    <dbReference type="NCBI Taxonomy" id="3238633"/>
    <lineage>
        <taxon>Bacteria</taxon>
        <taxon>Bacillati</taxon>
        <taxon>Actinomycetota</taxon>
        <taxon>Actinomycetes</taxon>
        <taxon>Kitasatosporales</taxon>
        <taxon>Streptomycetaceae</taxon>
        <taxon>Streptomyces</taxon>
    </lineage>
</organism>
<protein>
    <submittedName>
        <fullName evidence="2">Uncharacterized protein</fullName>
    </submittedName>
</protein>
<feature type="compositionally biased region" description="Basic and acidic residues" evidence="1">
    <location>
        <begin position="156"/>
        <end position="166"/>
    </location>
</feature>
<gene>
    <name evidence="2" type="ORF">AB5J54_07285</name>
</gene>
<accession>A0AB39ST38</accession>
<proteinExistence type="predicted"/>
<feature type="region of interest" description="Disordered" evidence="1">
    <location>
        <begin position="1"/>
        <end position="244"/>
    </location>
</feature>
<evidence type="ECO:0000256" key="1">
    <source>
        <dbReference type="SAM" id="MobiDB-lite"/>
    </source>
</evidence>
<feature type="compositionally biased region" description="Basic and acidic residues" evidence="1">
    <location>
        <begin position="108"/>
        <end position="119"/>
    </location>
</feature>
<dbReference type="EMBL" id="CP163444">
    <property type="protein sequence ID" value="XDQ70334.1"/>
    <property type="molecule type" value="Genomic_DNA"/>
</dbReference>
<sequence length="244" mass="24971">MTLVPEARAGASDAALPAAPVPATAEQAPAVAPVPSPAEPADTAVPEREPVTEPVPVPERTTESVPEPRTTESVPEPQATAPVPEQATAPVPEQATVPVPEQAAESVPESRAETVREADAALLPEQDVAPGAVQGAPADLPPQRAVPVEPPTGARAGDESLPRPEGDAPTAGRPRFGTVSVPEPVRTPPARRRDLPAVRAVRLTDEPPTPVARPGTAGSAAVTPVPLPLPRAVPTESRTEEPQP</sequence>
<feature type="compositionally biased region" description="Low complexity" evidence="1">
    <location>
        <begin position="7"/>
        <end position="31"/>
    </location>
</feature>
<reference evidence="2" key="1">
    <citation type="submission" date="2024-07" db="EMBL/GenBank/DDBJ databases">
        <authorList>
            <person name="Yu S.T."/>
        </authorList>
    </citation>
    <scope>NUCLEOTIDE SEQUENCE</scope>
    <source>
        <strain evidence="2">R44</strain>
    </source>
</reference>
<dbReference type="AlphaFoldDB" id="A0AB39ST38"/>
<dbReference type="RefSeq" id="WP_369143075.1">
    <property type="nucleotide sequence ID" value="NZ_CP163444.1"/>
</dbReference>
<feature type="compositionally biased region" description="Low complexity" evidence="1">
    <location>
        <begin position="63"/>
        <end position="73"/>
    </location>
</feature>
<name>A0AB39ST38_9ACTN</name>